<dbReference type="EMBL" id="MU277397">
    <property type="protein sequence ID" value="KAI0054545.1"/>
    <property type="molecule type" value="Genomic_DNA"/>
</dbReference>
<sequence>MTQRSKCLQSNHKTAQITDLIRVAQRLDPPLPGEHPHRSRSNCACNPCTVDRHNTCENPHKCAVKQKHDSLSSLPS</sequence>
<gene>
    <name evidence="1" type="ORF">BV25DRAFT_1816927</name>
</gene>
<reference evidence="1" key="1">
    <citation type="submission" date="2021-03" db="EMBL/GenBank/DDBJ databases">
        <authorList>
            <consortium name="DOE Joint Genome Institute"/>
            <person name="Ahrendt S."/>
            <person name="Looney B.P."/>
            <person name="Miyauchi S."/>
            <person name="Morin E."/>
            <person name="Drula E."/>
            <person name="Courty P.E."/>
            <person name="Chicoki N."/>
            <person name="Fauchery L."/>
            <person name="Kohler A."/>
            <person name="Kuo A."/>
            <person name="Labutti K."/>
            <person name="Pangilinan J."/>
            <person name="Lipzen A."/>
            <person name="Riley R."/>
            <person name="Andreopoulos W."/>
            <person name="He G."/>
            <person name="Johnson J."/>
            <person name="Barry K.W."/>
            <person name="Grigoriev I.V."/>
            <person name="Nagy L."/>
            <person name="Hibbett D."/>
            <person name="Henrissat B."/>
            <person name="Matheny P.B."/>
            <person name="Labbe J."/>
            <person name="Martin F."/>
        </authorList>
    </citation>
    <scope>NUCLEOTIDE SEQUENCE</scope>
    <source>
        <strain evidence="1">HHB10654</strain>
    </source>
</reference>
<comment type="caution">
    <text evidence="1">The sequence shown here is derived from an EMBL/GenBank/DDBJ whole genome shotgun (WGS) entry which is preliminary data.</text>
</comment>
<accession>A0ACB8SDN2</accession>
<keyword evidence="2" id="KW-1185">Reference proteome</keyword>
<reference evidence="1" key="2">
    <citation type="journal article" date="2022" name="New Phytol.">
        <title>Evolutionary transition to the ectomycorrhizal habit in the genomes of a hyperdiverse lineage of mushroom-forming fungi.</title>
        <authorList>
            <person name="Looney B."/>
            <person name="Miyauchi S."/>
            <person name="Morin E."/>
            <person name="Drula E."/>
            <person name="Courty P.E."/>
            <person name="Kohler A."/>
            <person name="Kuo A."/>
            <person name="LaButti K."/>
            <person name="Pangilinan J."/>
            <person name="Lipzen A."/>
            <person name="Riley R."/>
            <person name="Andreopoulos W."/>
            <person name="He G."/>
            <person name="Johnson J."/>
            <person name="Nolan M."/>
            <person name="Tritt A."/>
            <person name="Barry K.W."/>
            <person name="Grigoriev I.V."/>
            <person name="Nagy L.G."/>
            <person name="Hibbett D."/>
            <person name="Henrissat B."/>
            <person name="Matheny P.B."/>
            <person name="Labbe J."/>
            <person name="Martin F.M."/>
        </authorList>
    </citation>
    <scope>NUCLEOTIDE SEQUENCE</scope>
    <source>
        <strain evidence="1">HHB10654</strain>
    </source>
</reference>
<proteinExistence type="predicted"/>
<organism evidence="1 2">
    <name type="scientific">Artomyces pyxidatus</name>
    <dbReference type="NCBI Taxonomy" id="48021"/>
    <lineage>
        <taxon>Eukaryota</taxon>
        <taxon>Fungi</taxon>
        <taxon>Dikarya</taxon>
        <taxon>Basidiomycota</taxon>
        <taxon>Agaricomycotina</taxon>
        <taxon>Agaricomycetes</taxon>
        <taxon>Russulales</taxon>
        <taxon>Auriscalpiaceae</taxon>
        <taxon>Artomyces</taxon>
    </lineage>
</organism>
<evidence type="ECO:0000313" key="2">
    <source>
        <dbReference type="Proteomes" id="UP000814140"/>
    </source>
</evidence>
<evidence type="ECO:0000313" key="1">
    <source>
        <dbReference type="EMBL" id="KAI0054545.1"/>
    </source>
</evidence>
<name>A0ACB8SDN2_9AGAM</name>
<protein>
    <submittedName>
        <fullName evidence="1">Uncharacterized protein</fullName>
    </submittedName>
</protein>
<dbReference type="Proteomes" id="UP000814140">
    <property type="component" value="Unassembled WGS sequence"/>
</dbReference>